<dbReference type="EMBL" id="JARBDR010000919">
    <property type="protein sequence ID" value="KAJ8300197.1"/>
    <property type="molecule type" value="Genomic_DNA"/>
</dbReference>
<protein>
    <submittedName>
        <fullName evidence="1">Uncharacterized protein</fullName>
    </submittedName>
</protein>
<sequence>MGYSYVQNGWIEEQTPKEKRYAMLSYNYGGGRNNYYNDYYRKRYRYRTQWKPWLTLPDRRCYRDRCSSDRDCCKRYNKCDAYLKIAGMDQDVKQVLIAATDFLIQFSSNTTYLMKKI</sequence>
<accession>A0ABQ9E8K7</accession>
<evidence type="ECO:0000313" key="2">
    <source>
        <dbReference type="Proteomes" id="UP001217089"/>
    </source>
</evidence>
<organism evidence="1 2">
    <name type="scientific">Tegillarca granosa</name>
    <name type="common">Malaysian cockle</name>
    <name type="synonym">Anadara granosa</name>
    <dbReference type="NCBI Taxonomy" id="220873"/>
    <lineage>
        <taxon>Eukaryota</taxon>
        <taxon>Metazoa</taxon>
        <taxon>Spiralia</taxon>
        <taxon>Lophotrochozoa</taxon>
        <taxon>Mollusca</taxon>
        <taxon>Bivalvia</taxon>
        <taxon>Autobranchia</taxon>
        <taxon>Pteriomorphia</taxon>
        <taxon>Arcoida</taxon>
        <taxon>Arcoidea</taxon>
        <taxon>Arcidae</taxon>
        <taxon>Tegillarca</taxon>
    </lineage>
</organism>
<proteinExistence type="predicted"/>
<keyword evidence="2" id="KW-1185">Reference proteome</keyword>
<gene>
    <name evidence="1" type="ORF">KUTeg_021716</name>
</gene>
<dbReference type="Proteomes" id="UP001217089">
    <property type="component" value="Unassembled WGS sequence"/>
</dbReference>
<reference evidence="1 2" key="1">
    <citation type="submission" date="2022-12" db="EMBL/GenBank/DDBJ databases">
        <title>Chromosome-level genome of Tegillarca granosa.</title>
        <authorList>
            <person name="Kim J."/>
        </authorList>
    </citation>
    <scope>NUCLEOTIDE SEQUENCE [LARGE SCALE GENOMIC DNA]</scope>
    <source>
        <strain evidence="1">Teg-2019</strain>
        <tissue evidence="1">Adductor muscle</tissue>
    </source>
</reference>
<comment type="caution">
    <text evidence="1">The sequence shown here is derived from an EMBL/GenBank/DDBJ whole genome shotgun (WGS) entry which is preliminary data.</text>
</comment>
<name>A0ABQ9E8K7_TEGGR</name>
<evidence type="ECO:0000313" key="1">
    <source>
        <dbReference type="EMBL" id="KAJ8300197.1"/>
    </source>
</evidence>